<dbReference type="PANTHER" id="PTHR46148">
    <property type="entry name" value="CHROMO DOMAIN-CONTAINING PROTEIN"/>
    <property type="match status" value="1"/>
</dbReference>
<protein>
    <submittedName>
        <fullName evidence="1">Putative reverse transcriptase domain-containing protein</fullName>
    </submittedName>
</protein>
<dbReference type="GO" id="GO:0003964">
    <property type="term" value="F:RNA-directed DNA polymerase activity"/>
    <property type="evidence" value="ECO:0007669"/>
    <property type="project" value="UniProtKB-KW"/>
</dbReference>
<dbReference type="PANTHER" id="PTHR46148:SF59">
    <property type="entry name" value="NUCLEOTIDYLTRANSFERASE, RIBONUCLEASE H"/>
    <property type="match status" value="1"/>
</dbReference>
<accession>A0A6L2JYH1</accession>
<keyword evidence="1" id="KW-0808">Transferase</keyword>
<comment type="caution">
    <text evidence="1">The sequence shown here is derived from an EMBL/GenBank/DDBJ whole genome shotgun (WGS) entry which is preliminary data.</text>
</comment>
<name>A0A6L2JYH1_TANCI</name>
<sequence length="223" mass="26563">MRQRRWIELFSDYDCEIRYNPAIREDYKMERLERLYISEIIERHESIGNETGFKYSLPSQNRWLNYHSSVKCAPFEALFGRKCQTPIAWVEVGESKLFGPEIIQETTDKIVQIKERLKTARDRQKSYADNQQKRLEFNVGDKVLLKVLPWKGVVRFGVHDTFHVSNLKKCLADTNLHVPFEEVKINYKLYFVEEPIEIMDREVKKLKRDGFLLLKFIGIPEED</sequence>
<dbReference type="AlphaFoldDB" id="A0A6L2JYH1"/>
<proteinExistence type="predicted"/>
<reference evidence="1" key="1">
    <citation type="journal article" date="2019" name="Sci. Rep.">
        <title>Draft genome of Tanacetum cinerariifolium, the natural source of mosquito coil.</title>
        <authorList>
            <person name="Yamashiro T."/>
            <person name="Shiraishi A."/>
            <person name="Satake H."/>
            <person name="Nakayama K."/>
        </authorList>
    </citation>
    <scope>NUCLEOTIDE SEQUENCE</scope>
</reference>
<gene>
    <name evidence="1" type="ORF">Tci_014139</name>
</gene>
<keyword evidence="1" id="KW-0695">RNA-directed DNA polymerase</keyword>
<evidence type="ECO:0000313" key="1">
    <source>
        <dbReference type="EMBL" id="GEU42161.1"/>
    </source>
</evidence>
<dbReference type="EMBL" id="BKCJ010001533">
    <property type="protein sequence ID" value="GEU42161.1"/>
    <property type="molecule type" value="Genomic_DNA"/>
</dbReference>
<organism evidence="1">
    <name type="scientific">Tanacetum cinerariifolium</name>
    <name type="common">Dalmatian daisy</name>
    <name type="synonym">Chrysanthemum cinerariifolium</name>
    <dbReference type="NCBI Taxonomy" id="118510"/>
    <lineage>
        <taxon>Eukaryota</taxon>
        <taxon>Viridiplantae</taxon>
        <taxon>Streptophyta</taxon>
        <taxon>Embryophyta</taxon>
        <taxon>Tracheophyta</taxon>
        <taxon>Spermatophyta</taxon>
        <taxon>Magnoliopsida</taxon>
        <taxon>eudicotyledons</taxon>
        <taxon>Gunneridae</taxon>
        <taxon>Pentapetalae</taxon>
        <taxon>asterids</taxon>
        <taxon>campanulids</taxon>
        <taxon>Asterales</taxon>
        <taxon>Asteraceae</taxon>
        <taxon>Asteroideae</taxon>
        <taxon>Anthemideae</taxon>
        <taxon>Anthemidinae</taxon>
        <taxon>Tanacetum</taxon>
    </lineage>
</organism>
<keyword evidence="1" id="KW-0548">Nucleotidyltransferase</keyword>